<sequence length="713" mass="81514">MSVLRTQIDGEFLVCVFCEKLPQEACLLPCLHSICGTCKNTVFSGINKCASCPKCNDPFTALDSEKLPPNQWLRNVIDIINITECSKVMFCTFCLLKNRQNEVVARCMTCFDLLCKECWEKYHTFTTQTRNHMVVSLTDLKSKKFEMKMKTEHSIPCPEHDPEFFRHYCKTCDVPVCRDCIIFQHKSHALLSMEEAIEKFEKGLCFEMERIEKDLIRLTSRRLKVVDQMKNINHHEENIKLKIETSCNSMINKISAQRRSLERELTQYFKKSKETLERETESGEKKIRHLNAALSFCKSMLKYGNDFEILSLQRMVIQRVDMISSPEDNVSSLGFMDMIPRFVASWSKPELQLSYETNPNEEVQNVSTKDKYSNTNTVDVATQCNTTEDGVLQANKDHKFDVDTQSFSQKQDQKGQIQQNMSCVANTLINKRTDIGIQCSIIPYSESLDEKISDKRVRNINCSFISSKRLSNINHRPKISCISWLKKKSFLAIDQSNSSVHFCSLASPGNPMMVENCVDCTVTSWCFAIRTGSSNVLVYELNSSSFLYQLSSVSVVAAVSPLSPILACISKSMISLKTKKKAQLHVMTLTDKEGKHLSMGNPRFGCILTSGKFAVSDWEKDFVYFFDENSVLFRKEFCSPGSISVDKEDLIYIADFFEHCIIATNFEGSFRKRIELIPYVFHPRSISISPDNELAVAFENCVALFQMNNTTDQ</sequence>
<dbReference type="RefSeq" id="XP_022340727.1">
    <property type="nucleotide sequence ID" value="XM_022485019.1"/>
</dbReference>
<dbReference type="PROSITE" id="PS50089">
    <property type="entry name" value="ZF_RING_2"/>
    <property type="match status" value="1"/>
</dbReference>
<dbReference type="CDD" id="cd19757">
    <property type="entry name" value="Bbox1"/>
    <property type="match status" value="1"/>
</dbReference>
<feature type="domain" description="B box-type" evidence="7">
    <location>
        <begin position="152"/>
        <end position="193"/>
    </location>
</feature>
<evidence type="ECO:0000313" key="9">
    <source>
        <dbReference type="RefSeq" id="XP_022340727.1"/>
    </source>
</evidence>
<proteinExistence type="predicted"/>
<dbReference type="OrthoDB" id="6146520at2759"/>
<evidence type="ECO:0000259" key="7">
    <source>
        <dbReference type="PROSITE" id="PS50119"/>
    </source>
</evidence>
<dbReference type="SUPFAM" id="SSF57845">
    <property type="entry name" value="B-box zinc-binding domain"/>
    <property type="match status" value="1"/>
</dbReference>
<keyword evidence="3" id="KW-0862">Zinc</keyword>
<evidence type="ECO:0000256" key="1">
    <source>
        <dbReference type="ARBA" id="ARBA00022723"/>
    </source>
</evidence>
<dbReference type="InterPro" id="IPR000315">
    <property type="entry name" value="Znf_B-box"/>
</dbReference>
<feature type="coiled-coil region" evidence="5">
    <location>
        <begin position="251"/>
        <end position="293"/>
    </location>
</feature>
<gene>
    <name evidence="9" type="primary">LOC111135185</name>
</gene>
<dbReference type="Gene3D" id="2.120.10.30">
    <property type="entry name" value="TolB, C-terminal domain"/>
    <property type="match status" value="1"/>
</dbReference>
<evidence type="ECO:0000256" key="5">
    <source>
        <dbReference type="SAM" id="Coils"/>
    </source>
</evidence>
<dbReference type="GO" id="GO:0008270">
    <property type="term" value="F:zinc ion binding"/>
    <property type="evidence" value="ECO:0007669"/>
    <property type="project" value="UniProtKB-KW"/>
</dbReference>
<name>A0A8B8EJ94_CRAVI</name>
<keyword evidence="8" id="KW-1185">Reference proteome</keyword>
<dbReference type="PANTHER" id="PTHR25462:SF296">
    <property type="entry name" value="MEIOTIC P26, ISOFORM F"/>
    <property type="match status" value="1"/>
</dbReference>
<dbReference type="SUPFAM" id="SSF101898">
    <property type="entry name" value="NHL repeat"/>
    <property type="match status" value="1"/>
</dbReference>
<dbReference type="Gene3D" id="3.30.160.60">
    <property type="entry name" value="Classic Zinc Finger"/>
    <property type="match status" value="1"/>
</dbReference>
<keyword evidence="1" id="KW-0479">Metal-binding</keyword>
<protein>
    <submittedName>
        <fullName evidence="9">E3 ubiquitin-protein ligase TRIM56-like</fullName>
    </submittedName>
</protein>
<dbReference type="PROSITE" id="PS50119">
    <property type="entry name" value="ZF_BBOX"/>
    <property type="match status" value="1"/>
</dbReference>
<keyword evidence="2 4" id="KW-0863">Zinc-finger</keyword>
<dbReference type="GeneID" id="111135185"/>
<evidence type="ECO:0000259" key="6">
    <source>
        <dbReference type="PROSITE" id="PS50089"/>
    </source>
</evidence>
<dbReference type="PANTHER" id="PTHR25462">
    <property type="entry name" value="BONUS, ISOFORM C-RELATED"/>
    <property type="match status" value="1"/>
</dbReference>
<accession>A0A8B8EJ94</accession>
<feature type="domain" description="RING-type" evidence="6">
    <location>
        <begin position="15"/>
        <end position="56"/>
    </location>
</feature>
<organism evidence="8 9">
    <name type="scientific">Crassostrea virginica</name>
    <name type="common">Eastern oyster</name>
    <dbReference type="NCBI Taxonomy" id="6565"/>
    <lineage>
        <taxon>Eukaryota</taxon>
        <taxon>Metazoa</taxon>
        <taxon>Spiralia</taxon>
        <taxon>Lophotrochozoa</taxon>
        <taxon>Mollusca</taxon>
        <taxon>Bivalvia</taxon>
        <taxon>Autobranchia</taxon>
        <taxon>Pteriomorphia</taxon>
        <taxon>Ostreida</taxon>
        <taxon>Ostreoidea</taxon>
        <taxon>Ostreidae</taxon>
        <taxon>Crassostrea</taxon>
    </lineage>
</organism>
<dbReference type="Proteomes" id="UP000694844">
    <property type="component" value="Chromosome 5"/>
</dbReference>
<evidence type="ECO:0000256" key="2">
    <source>
        <dbReference type="ARBA" id="ARBA00022771"/>
    </source>
</evidence>
<evidence type="ECO:0000256" key="3">
    <source>
        <dbReference type="ARBA" id="ARBA00022833"/>
    </source>
</evidence>
<dbReference type="Gene3D" id="3.30.40.10">
    <property type="entry name" value="Zinc/RING finger domain, C3HC4 (zinc finger)"/>
    <property type="match status" value="1"/>
</dbReference>
<dbReference type="KEGG" id="cvn:111135185"/>
<dbReference type="InterPro" id="IPR001841">
    <property type="entry name" value="Znf_RING"/>
</dbReference>
<reference evidence="9" key="1">
    <citation type="submission" date="2025-08" db="UniProtKB">
        <authorList>
            <consortium name="RefSeq"/>
        </authorList>
    </citation>
    <scope>IDENTIFICATION</scope>
    <source>
        <tissue evidence="9">Whole sample</tissue>
    </source>
</reference>
<dbReference type="SUPFAM" id="SSF57850">
    <property type="entry name" value="RING/U-box"/>
    <property type="match status" value="1"/>
</dbReference>
<dbReference type="AlphaFoldDB" id="A0A8B8EJ94"/>
<dbReference type="Pfam" id="PF00643">
    <property type="entry name" value="zf-B_box"/>
    <property type="match status" value="1"/>
</dbReference>
<keyword evidence="5" id="KW-0175">Coiled coil</keyword>
<evidence type="ECO:0000313" key="8">
    <source>
        <dbReference type="Proteomes" id="UP000694844"/>
    </source>
</evidence>
<dbReference type="InterPro" id="IPR011042">
    <property type="entry name" value="6-blade_b-propeller_TolB-like"/>
</dbReference>
<dbReference type="InterPro" id="IPR047153">
    <property type="entry name" value="TRIM45/56/19-like"/>
</dbReference>
<evidence type="ECO:0000256" key="4">
    <source>
        <dbReference type="PROSITE-ProRule" id="PRU00024"/>
    </source>
</evidence>
<dbReference type="InterPro" id="IPR013083">
    <property type="entry name" value="Znf_RING/FYVE/PHD"/>
</dbReference>